<proteinExistence type="predicted"/>
<comment type="caution">
    <text evidence="1">The sequence shown here is derived from an EMBL/GenBank/DDBJ whole genome shotgun (WGS) entry which is preliminary data.</text>
</comment>
<evidence type="ECO:0000313" key="1">
    <source>
        <dbReference type="EMBL" id="MBC3538731.1"/>
    </source>
</evidence>
<evidence type="ECO:0008006" key="3">
    <source>
        <dbReference type="Google" id="ProtNLM"/>
    </source>
</evidence>
<dbReference type="RefSeq" id="WP_186632964.1">
    <property type="nucleotide sequence ID" value="NZ_JACOAF010000008.1"/>
</dbReference>
<reference evidence="1 2" key="1">
    <citation type="journal article" date="2019" name="Int. J. Syst. Evol. Microbiol.">
        <title>Rufibacter sediminis sp. nov., isolated from freshwater lake sediment.</title>
        <authorList>
            <person name="Qu J.H."/>
            <person name="Zhang L.J."/>
            <person name="Fu Y.H."/>
            <person name="Li H.F."/>
        </authorList>
    </citation>
    <scope>NUCLEOTIDE SEQUENCE [LARGE SCALE GENOMIC DNA]</scope>
    <source>
        <strain evidence="1 2">H-1</strain>
    </source>
</reference>
<organism evidence="1 2">
    <name type="scientific">Rufibacter sediminis</name>
    <dbReference type="NCBI Taxonomy" id="2762756"/>
    <lineage>
        <taxon>Bacteria</taxon>
        <taxon>Pseudomonadati</taxon>
        <taxon>Bacteroidota</taxon>
        <taxon>Cytophagia</taxon>
        <taxon>Cytophagales</taxon>
        <taxon>Hymenobacteraceae</taxon>
        <taxon>Rufibacter</taxon>
    </lineage>
</organism>
<dbReference type="Proteomes" id="UP000659698">
    <property type="component" value="Unassembled WGS sequence"/>
</dbReference>
<protein>
    <recommendedName>
        <fullName evidence="3">Lipoprotein</fullName>
    </recommendedName>
</protein>
<accession>A0ABR6VQ64</accession>
<dbReference type="EMBL" id="JACOAF010000008">
    <property type="protein sequence ID" value="MBC3538731.1"/>
    <property type="molecule type" value="Genomic_DNA"/>
</dbReference>
<sequence>MKANLFKISMFVAAATVVFGCSPEEEELAKPEVLGGSASQNAMTSESCETVTFDKFTKGSDGFVNAVMSDKASTPIYVSAYRKTAANTYSSVNTANIFNSAQPTPVNDVNEIDDILTPHKDFGGGGMGAGGAKGSLYENNTALGNLLIINRSTNPAQAYDSNTGGKMVFDFSGYGTVTMNSITVMDVDSYEAGGKVVLYGISGNVLKTVMLQVSGDNGKQIVNLGNTAGVVRMEVFLGPGASMTGSGAIDNIVFNCLPKSECETVTFNRYVRGQDGFLSYVTSDQSSTPIYVSAFRRTGTNTYASADVPNIFNSGQPTPVNDVNEIDDILTPNQAFGGGGVGTGGASGPYANNTALGNVMIINRTNDPSMAYDSNTGGKMVFDFTSFGTVSLTSVTVLDVDDYEAGGKVVLYGTGGNVLKTVMLQVSGDNGKQIVNLGGTAGVARMEIYLGAGGTLKGSGAVDNIVFNCPPKVYGCTYTQGYWKNHATGKKADSNWGGLHDDIFYGSGMTYLQLLNTPPKGGNGYIILAHQYIAAKLNMTQASSTPEVDAAFAQATAYFTAKAGGSYRNTISSPYTTASKAQLTAWAGILGAYNEGTKGPGHCDD</sequence>
<gene>
    <name evidence="1" type="ORF">H7U12_03500</name>
</gene>
<dbReference type="PROSITE" id="PS51257">
    <property type="entry name" value="PROKAR_LIPOPROTEIN"/>
    <property type="match status" value="1"/>
</dbReference>
<name>A0ABR6VQ64_9BACT</name>
<evidence type="ECO:0000313" key="2">
    <source>
        <dbReference type="Proteomes" id="UP000659698"/>
    </source>
</evidence>
<keyword evidence="2" id="KW-1185">Reference proteome</keyword>